<dbReference type="GO" id="GO:0009953">
    <property type="term" value="P:dorsal/ventral pattern formation"/>
    <property type="evidence" value="ECO:0007669"/>
    <property type="project" value="TreeGrafter"/>
</dbReference>
<dbReference type="EMBL" id="CVRI01000020">
    <property type="protein sequence ID" value="CRK91207.1"/>
    <property type="molecule type" value="Genomic_DNA"/>
</dbReference>
<protein>
    <submittedName>
        <fullName evidence="12">CLUMA_CG004890, isoform A</fullName>
    </submittedName>
</protein>
<name>A0A1J1HT19_9DIPT</name>
<dbReference type="OrthoDB" id="9829321at2759"/>
<dbReference type="Proteomes" id="UP000183832">
    <property type="component" value="Unassembled WGS sequence"/>
</dbReference>
<proteinExistence type="inferred from homology"/>
<dbReference type="SUPFAM" id="SSF57603">
    <property type="entry name" value="FnI-like domain"/>
    <property type="match status" value="2"/>
</dbReference>
<evidence type="ECO:0000256" key="2">
    <source>
        <dbReference type="ARBA" id="ARBA00007156"/>
    </source>
</evidence>
<reference evidence="12 13" key="1">
    <citation type="submission" date="2015-04" db="EMBL/GenBank/DDBJ databases">
        <authorList>
            <person name="Syromyatnikov M.Y."/>
            <person name="Popov V.N."/>
        </authorList>
    </citation>
    <scope>NUCLEOTIDE SEQUENCE [LARGE SCALE GENOMIC DNA]</scope>
</reference>
<feature type="compositionally biased region" description="Basic residues" evidence="8">
    <location>
        <begin position="944"/>
        <end position="962"/>
    </location>
</feature>
<feature type="domain" description="CHRD" evidence="11">
    <location>
        <begin position="288"/>
        <end position="419"/>
    </location>
</feature>
<sequence length="970" mass="109008">MVKFIKRLVVLLVIIIFTGLVKCSRQKSPLIVEDDGSRRNRPAECHFGKELKELGSTWFPDLGAPFGKMYCIRCECVPVQKKRRIVARVQCRNIKNECAKPTCDEPILLPGKCCKTCPGDTHSPDTVQDTPVTNITEVEEERNMKYFGALLTGRTSLMLKRDEMLNTYSTKNPQNFAATGRFSFHKKNLYYSFYVSEKASRPRAIQFIDNVGNILEEHSLVIRNNEADSSVDIYQNATGKICGVWRRVPRDYRRLLRENKINAVLIWGGKYQSELALAGPISKYPALSTELFSSLLEPAPGTNSDIMAGSGGTAIVSTSSGVTSSIHLTLILNGLFSMDEIEDVPLNIRLESVEKKQIIIEDIQRVKKPNHDINVIEVVSPVSIYDLRMLTRGKLQITVESRKRPDALRIQGNVISRVSCELFQALLSSHNPESKTKSNGMAWLYMNKDGSLVYNIQTHNLNLAENPLITLTNDNGGKKNTELEDLTSSLQMDRAHGIVERLGPRVLEPLYNGDLGINIATKTETSLIRGKFTVRPVADARDAQEPILLNRVGDYAPIHSVGMAWIAVDNECNLHFDINVAGITNQFYPLQAYLVDMPMEVYGAPVNRRLLEEFNNNHLEGFVLSISSNDLAKLESSVNYLEIASKDDDRKLLKSKLKPIKIPNSCYPIYTDNDVGVATASDNAHQQSTETKCFHSNRFYDDGEQWNSLTETCTVCACNNKRVKCDPIKCPPVKCRKDEQLQKKGDCCPVCVGKNSDDSKNNTPQRGCKLGEQFYKAGSSWHPYLPPNGFDTCAVCTCDIYTLQVSCPRTQCPPLNCSKKVAYRPDKKACCKRCPDPKVIKETNKDINTEEMKDQGSKYDTLNSPTVIMSSGGCKSPMGYHSNGQEWHPVIAPHGEQKCIKCKCKDGNINCEKKRCPRSVCHQHKNGNKKQSHDDEQCCQCRTRRHQGGQRRKLKQQQHHEKHQQNSSKS</sequence>
<comment type="subcellular location">
    <subcellularLocation>
        <location evidence="1">Secreted</location>
    </subcellularLocation>
</comment>
<dbReference type="InterPro" id="IPR052278">
    <property type="entry name" value="Chordin-like_regulators"/>
</dbReference>
<keyword evidence="5" id="KW-0677">Repeat</keyword>
<evidence type="ECO:0000256" key="1">
    <source>
        <dbReference type="ARBA" id="ARBA00004613"/>
    </source>
</evidence>
<evidence type="ECO:0000256" key="6">
    <source>
        <dbReference type="ARBA" id="ARBA00023180"/>
    </source>
</evidence>
<keyword evidence="4" id="KW-0964">Secreted</keyword>
<feature type="domain" description="CHRD" evidence="11">
    <location>
        <begin position="422"/>
        <end position="537"/>
    </location>
</feature>
<feature type="chain" id="PRO_5012023518" evidence="9">
    <location>
        <begin position="24"/>
        <end position="970"/>
    </location>
</feature>
<gene>
    <name evidence="12" type="ORF">CLUMA_CG004890</name>
</gene>
<dbReference type="PIRSF" id="PIRSF002496">
    <property type="entry name" value="Chordin"/>
    <property type="match status" value="1"/>
</dbReference>
<evidence type="ECO:0000259" key="10">
    <source>
        <dbReference type="PROSITE" id="PS50184"/>
    </source>
</evidence>
<dbReference type="GO" id="GO:0036122">
    <property type="term" value="F:BMP binding"/>
    <property type="evidence" value="ECO:0007669"/>
    <property type="project" value="TreeGrafter"/>
</dbReference>
<dbReference type="InterPro" id="IPR010895">
    <property type="entry name" value="CHRD"/>
</dbReference>
<dbReference type="PANTHER" id="PTHR46526:SF1">
    <property type="entry name" value="CHORDIN"/>
    <property type="match status" value="1"/>
</dbReference>
<dbReference type="GO" id="GO:0005615">
    <property type="term" value="C:extracellular space"/>
    <property type="evidence" value="ECO:0007669"/>
    <property type="project" value="TreeGrafter"/>
</dbReference>
<evidence type="ECO:0000256" key="8">
    <source>
        <dbReference type="SAM" id="MobiDB-lite"/>
    </source>
</evidence>
<feature type="domain" description="CHRD" evidence="11">
    <location>
        <begin position="143"/>
        <end position="286"/>
    </location>
</feature>
<dbReference type="PROSITE" id="PS50933">
    <property type="entry name" value="CHRD"/>
    <property type="match status" value="4"/>
</dbReference>
<comment type="similarity">
    <text evidence="2 7">Belongs to the chordin family.</text>
</comment>
<dbReference type="InterPro" id="IPR001007">
    <property type="entry name" value="VWF_dom"/>
</dbReference>
<dbReference type="GO" id="GO:0030514">
    <property type="term" value="P:negative regulation of BMP signaling pathway"/>
    <property type="evidence" value="ECO:0007669"/>
    <property type="project" value="TreeGrafter"/>
</dbReference>
<feature type="region of interest" description="Disordered" evidence="8">
    <location>
        <begin position="944"/>
        <end position="970"/>
    </location>
</feature>
<keyword evidence="6" id="KW-0325">Glycoprotein</keyword>
<dbReference type="InterPro" id="IPR016353">
    <property type="entry name" value="Chordin"/>
</dbReference>
<dbReference type="PROSITE" id="PS01208">
    <property type="entry name" value="VWFC_1"/>
    <property type="match status" value="1"/>
</dbReference>
<feature type="domain" description="CHRD" evidence="11">
    <location>
        <begin position="541"/>
        <end position="662"/>
    </location>
</feature>
<evidence type="ECO:0000313" key="13">
    <source>
        <dbReference type="Proteomes" id="UP000183832"/>
    </source>
</evidence>
<keyword evidence="9" id="KW-0732">Signal</keyword>
<evidence type="ECO:0000256" key="5">
    <source>
        <dbReference type="ARBA" id="ARBA00022737"/>
    </source>
</evidence>
<dbReference type="AlphaFoldDB" id="A0A1J1HT19"/>
<dbReference type="STRING" id="568069.A0A1J1HT19"/>
<evidence type="ECO:0000256" key="9">
    <source>
        <dbReference type="SAM" id="SignalP"/>
    </source>
</evidence>
<evidence type="ECO:0000256" key="4">
    <source>
        <dbReference type="ARBA" id="ARBA00022525"/>
    </source>
</evidence>
<accession>A0A1J1HT19</accession>
<dbReference type="SMART" id="SM00754">
    <property type="entry name" value="CHRD"/>
    <property type="match status" value="4"/>
</dbReference>
<keyword evidence="3 7" id="KW-0217">Developmental protein</keyword>
<evidence type="ECO:0000256" key="3">
    <source>
        <dbReference type="ARBA" id="ARBA00022473"/>
    </source>
</evidence>
<dbReference type="PROSITE" id="PS50184">
    <property type="entry name" value="VWFC_2"/>
    <property type="match status" value="1"/>
</dbReference>
<keyword evidence="13" id="KW-1185">Reference proteome</keyword>
<dbReference type="SMART" id="SM00214">
    <property type="entry name" value="VWC"/>
    <property type="match status" value="4"/>
</dbReference>
<dbReference type="Gene3D" id="6.20.200.20">
    <property type="match status" value="1"/>
</dbReference>
<evidence type="ECO:0000259" key="11">
    <source>
        <dbReference type="PROSITE" id="PS50933"/>
    </source>
</evidence>
<evidence type="ECO:0000313" key="12">
    <source>
        <dbReference type="EMBL" id="CRK91207.1"/>
    </source>
</evidence>
<dbReference type="PANTHER" id="PTHR46526">
    <property type="entry name" value="CHORDIN"/>
    <property type="match status" value="1"/>
</dbReference>
<dbReference type="GO" id="GO:0048731">
    <property type="term" value="P:system development"/>
    <property type="evidence" value="ECO:0007669"/>
    <property type="project" value="UniProtKB-ARBA"/>
</dbReference>
<feature type="signal peptide" evidence="9">
    <location>
        <begin position="1"/>
        <end position="23"/>
    </location>
</feature>
<evidence type="ECO:0000256" key="7">
    <source>
        <dbReference type="PIRNR" id="PIRNR002496"/>
    </source>
</evidence>
<dbReference type="Pfam" id="PF07452">
    <property type="entry name" value="CHRD"/>
    <property type="match status" value="1"/>
</dbReference>
<organism evidence="12 13">
    <name type="scientific">Clunio marinus</name>
    <dbReference type="NCBI Taxonomy" id="568069"/>
    <lineage>
        <taxon>Eukaryota</taxon>
        <taxon>Metazoa</taxon>
        <taxon>Ecdysozoa</taxon>
        <taxon>Arthropoda</taxon>
        <taxon>Hexapoda</taxon>
        <taxon>Insecta</taxon>
        <taxon>Pterygota</taxon>
        <taxon>Neoptera</taxon>
        <taxon>Endopterygota</taxon>
        <taxon>Diptera</taxon>
        <taxon>Nematocera</taxon>
        <taxon>Chironomoidea</taxon>
        <taxon>Chironomidae</taxon>
        <taxon>Clunio</taxon>
    </lineage>
</organism>
<dbReference type="Pfam" id="PF00093">
    <property type="entry name" value="VWC"/>
    <property type="match status" value="2"/>
</dbReference>
<feature type="domain" description="VWFC" evidence="10">
    <location>
        <begin position="691"/>
        <end position="752"/>
    </location>
</feature>